<dbReference type="GO" id="GO:0018822">
    <property type="term" value="F:nitrile hydratase activity"/>
    <property type="evidence" value="ECO:0007669"/>
    <property type="project" value="UniProtKB-EC"/>
</dbReference>
<dbReference type="InterPro" id="IPR008990">
    <property type="entry name" value="Elect_transpt_acc-like_dom_sf"/>
</dbReference>
<dbReference type="Gene3D" id="2.30.30.50">
    <property type="match status" value="1"/>
</dbReference>
<comment type="function">
    <text evidence="1 5">NHase catalyzes the hydration of various nitrile compounds to the corresponding amides.</text>
</comment>
<evidence type="ECO:0000256" key="2">
    <source>
        <dbReference type="ARBA" id="ARBA00009098"/>
    </source>
</evidence>
<gene>
    <name evidence="8" type="primary">pnhB</name>
</gene>
<protein>
    <recommendedName>
        <fullName evidence="5">Nitrile hydratase subunit beta</fullName>
        <shortName evidence="5">NHase</shortName>
        <ecNumber evidence="5">4.2.1.84</ecNumber>
    </recommendedName>
</protein>
<name>A0A4D6SP86_ENSAD</name>
<dbReference type="InterPro" id="IPR042262">
    <property type="entry name" value="CN_hydtase_beta_C"/>
</dbReference>
<evidence type="ECO:0000256" key="1">
    <source>
        <dbReference type="ARBA" id="ARBA00004042"/>
    </source>
</evidence>
<organism evidence="8">
    <name type="scientific">Ensifer adhaerens</name>
    <name type="common">Sinorhizobium morelense</name>
    <dbReference type="NCBI Taxonomy" id="106592"/>
    <lineage>
        <taxon>Bacteria</taxon>
        <taxon>Pseudomonadati</taxon>
        <taxon>Pseudomonadota</taxon>
        <taxon>Alphaproteobacteria</taxon>
        <taxon>Hyphomicrobiales</taxon>
        <taxon>Rhizobiaceae</taxon>
        <taxon>Sinorhizobium/Ensifer group</taxon>
        <taxon>Ensifer</taxon>
    </lineage>
</organism>
<reference evidence="8" key="1">
    <citation type="submission" date="2018-09" db="EMBL/GenBank/DDBJ databases">
        <authorList>
            <person name="Sun S."/>
        </authorList>
    </citation>
    <scope>NUCLEOTIDE SEQUENCE</scope>
    <source>
        <strain evidence="8">CGMCC 6315</strain>
    </source>
</reference>
<evidence type="ECO:0000259" key="7">
    <source>
        <dbReference type="Pfam" id="PF21006"/>
    </source>
</evidence>
<feature type="domain" description="Nitrile hydratase beta subunit-like N-terminal" evidence="7">
    <location>
        <begin position="1"/>
        <end position="107"/>
    </location>
</feature>
<dbReference type="Pfam" id="PF02211">
    <property type="entry name" value="NHase_beta_C"/>
    <property type="match status" value="1"/>
</dbReference>
<feature type="domain" description="Nitrile hydratase beta subunit" evidence="6">
    <location>
        <begin position="126"/>
        <end position="216"/>
    </location>
</feature>
<sequence>MDGVHDLGGREGFGPILGKDDERPFRSDWEMRAFGLAQAAAGDANWSIDWFRHCRELIIPAEYLTRPYFDQWVVTIAAQMIDAGYLTLEELDAGKSAFVSQPGYPPETADEARAYVKSARSYVLGSEAPPLFAVGDAVRGKSMGHSGHTRLPSYARGRSGSVIAHHGAHVLPDASAAGTPRGEHLYTVSFAAFELWPEAHDSSDQVFVDLWESYLERI</sequence>
<dbReference type="NCBIfam" id="TIGR03888">
    <property type="entry name" value="nitrile_beta"/>
    <property type="match status" value="1"/>
</dbReference>
<evidence type="ECO:0000256" key="3">
    <source>
        <dbReference type="ARBA" id="ARBA00023239"/>
    </source>
</evidence>
<dbReference type="InterPro" id="IPR049054">
    <property type="entry name" value="CN_hydtase_beta-like_N"/>
</dbReference>
<dbReference type="EC" id="4.2.1.84" evidence="5"/>
<dbReference type="EMBL" id="MH998516">
    <property type="protein sequence ID" value="QCG69015.1"/>
    <property type="molecule type" value="Genomic_DNA"/>
</dbReference>
<keyword evidence="3 5" id="KW-0456">Lyase</keyword>
<proteinExistence type="inferred from homology"/>
<comment type="catalytic activity">
    <reaction evidence="4 5">
        <text>an aliphatic primary amide = an aliphatic nitrile + H2O</text>
        <dbReference type="Rhea" id="RHEA:12673"/>
        <dbReference type="ChEBI" id="CHEBI:15377"/>
        <dbReference type="ChEBI" id="CHEBI:65285"/>
        <dbReference type="ChEBI" id="CHEBI:80291"/>
        <dbReference type="EC" id="4.2.1.84"/>
    </reaction>
</comment>
<accession>A0A4D6SP86</accession>
<dbReference type="InterPro" id="IPR024690">
    <property type="entry name" value="CN_hydtase_beta_dom_C"/>
</dbReference>
<dbReference type="Pfam" id="PF21006">
    <property type="entry name" value="NHase_beta_N"/>
    <property type="match status" value="1"/>
</dbReference>
<dbReference type="PIRSF" id="PIRSF001427">
    <property type="entry name" value="NHase_beta"/>
    <property type="match status" value="1"/>
</dbReference>
<dbReference type="AlphaFoldDB" id="A0A4D6SP86"/>
<dbReference type="Gene3D" id="1.10.472.20">
    <property type="entry name" value="Nitrile hydratase, beta subunit"/>
    <property type="match status" value="1"/>
</dbReference>
<evidence type="ECO:0000256" key="4">
    <source>
        <dbReference type="ARBA" id="ARBA00044877"/>
    </source>
</evidence>
<dbReference type="SMR" id="A0A4D6SP86"/>
<dbReference type="SUPFAM" id="SSF50090">
    <property type="entry name" value="Electron transport accessory proteins"/>
    <property type="match status" value="1"/>
</dbReference>
<evidence type="ECO:0000256" key="5">
    <source>
        <dbReference type="PIRNR" id="PIRNR001427"/>
    </source>
</evidence>
<dbReference type="GO" id="GO:0046914">
    <property type="term" value="F:transition metal ion binding"/>
    <property type="evidence" value="ECO:0007669"/>
    <property type="project" value="InterPro"/>
</dbReference>
<dbReference type="InterPro" id="IPR003168">
    <property type="entry name" value="Nitrile_hydratase_bsu"/>
</dbReference>
<evidence type="ECO:0000259" key="6">
    <source>
        <dbReference type="Pfam" id="PF02211"/>
    </source>
</evidence>
<comment type="similarity">
    <text evidence="2 5">Belongs to the nitrile hydratase subunit beta family.</text>
</comment>
<evidence type="ECO:0000313" key="8">
    <source>
        <dbReference type="EMBL" id="QCG69015.1"/>
    </source>
</evidence>